<dbReference type="AlphaFoldDB" id="A0A447IF37"/>
<evidence type="ECO:0000259" key="3">
    <source>
        <dbReference type="PROSITE" id="PS51186"/>
    </source>
</evidence>
<protein>
    <submittedName>
        <fullName evidence="4">Putative acetyltransferase</fullName>
    </submittedName>
</protein>
<dbReference type="InterPro" id="IPR016181">
    <property type="entry name" value="Acyl_CoA_acyltransferase"/>
</dbReference>
<keyword evidence="5" id="KW-1185">Reference proteome</keyword>
<evidence type="ECO:0000256" key="1">
    <source>
        <dbReference type="ARBA" id="ARBA00022679"/>
    </source>
</evidence>
<dbReference type="GO" id="GO:0016747">
    <property type="term" value="F:acyltransferase activity, transferring groups other than amino-acyl groups"/>
    <property type="evidence" value="ECO:0007669"/>
    <property type="project" value="InterPro"/>
</dbReference>
<sequence>MTLRPPNLSQSKIKGRFGAPFVKRPRIFERPNSLSHSDVEIVDLRQAPECLALVANRIWQTWWEADGYTLADVVTALEDVIKAADHPFTLVAVRQRQFLGTVTSIMDDIGARPDWGPCLAALWVEPEARGEGLGEALMHAVSQRLSAQGFERVYLSAKPKMRAYYLQRGWTMIDSDIDKDHQDVFMRLLTPCHDGAAER</sequence>
<reference evidence="4 5" key="1">
    <citation type="submission" date="2018-12" db="EMBL/GenBank/DDBJ databases">
        <authorList>
            <person name="Criscuolo A."/>
        </authorList>
    </citation>
    <scope>NUCLEOTIDE SEQUENCE [LARGE SCALE GENOMIC DNA]</scope>
    <source>
        <strain evidence="4">ACIP1116281</strain>
    </source>
</reference>
<dbReference type="PANTHER" id="PTHR43877:SF2">
    <property type="entry name" value="AMINOALKYLPHOSPHONATE N-ACETYLTRANSFERASE-RELATED"/>
    <property type="match status" value="1"/>
</dbReference>
<dbReference type="PANTHER" id="PTHR43877">
    <property type="entry name" value="AMINOALKYLPHOSPHONATE N-ACETYLTRANSFERASE-RELATED-RELATED"/>
    <property type="match status" value="1"/>
</dbReference>
<keyword evidence="1 4" id="KW-0808">Transferase</keyword>
<proteinExistence type="predicted"/>
<evidence type="ECO:0000256" key="2">
    <source>
        <dbReference type="ARBA" id="ARBA00023315"/>
    </source>
</evidence>
<name>A0A447IF37_9HYPH</name>
<accession>A0A447IF37</accession>
<dbReference type="Pfam" id="PF13673">
    <property type="entry name" value="Acetyltransf_10"/>
    <property type="match status" value="1"/>
</dbReference>
<dbReference type="Gene3D" id="3.40.630.30">
    <property type="match status" value="1"/>
</dbReference>
<evidence type="ECO:0000313" key="5">
    <source>
        <dbReference type="Proteomes" id="UP000268844"/>
    </source>
</evidence>
<keyword evidence="2" id="KW-0012">Acyltransferase</keyword>
<organism evidence="4 5">
    <name type="scientific">Devosia equisanguinis</name>
    <dbReference type="NCBI Taxonomy" id="2490941"/>
    <lineage>
        <taxon>Bacteria</taxon>
        <taxon>Pseudomonadati</taxon>
        <taxon>Pseudomonadota</taxon>
        <taxon>Alphaproteobacteria</taxon>
        <taxon>Hyphomicrobiales</taxon>
        <taxon>Devosiaceae</taxon>
        <taxon>Devosia</taxon>
    </lineage>
</organism>
<dbReference type="EMBL" id="UZWD01000038">
    <property type="protein sequence ID" value="VDS06085.1"/>
    <property type="molecule type" value="Genomic_DNA"/>
</dbReference>
<evidence type="ECO:0000313" key="4">
    <source>
        <dbReference type="EMBL" id="VDS06085.1"/>
    </source>
</evidence>
<dbReference type="CDD" id="cd04301">
    <property type="entry name" value="NAT_SF"/>
    <property type="match status" value="1"/>
</dbReference>
<dbReference type="InterPro" id="IPR000182">
    <property type="entry name" value="GNAT_dom"/>
</dbReference>
<dbReference type="SUPFAM" id="SSF55729">
    <property type="entry name" value="Acyl-CoA N-acyltransferases (Nat)"/>
    <property type="match status" value="1"/>
</dbReference>
<dbReference type="InterPro" id="IPR050832">
    <property type="entry name" value="Bact_Acetyltransf"/>
</dbReference>
<gene>
    <name evidence="4" type="ORF">DEVEQU_03234</name>
</gene>
<feature type="domain" description="N-acetyltransferase" evidence="3">
    <location>
        <begin position="42"/>
        <end position="191"/>
    </location>
</feature>
<dbReference type="PROSITE" id="PS51186">
    <property type="entry name" value="GNAT"/>
    <property type="match status" value="1"/>
</dbReference>
<dbReference type="Proteomes" id="UP000268844">
    <property type="component" value="Unassembled WGS sequence"/>
</dbReference>